<feature type="compositionally biased region" description="Polar residues" evidence="1">
    <location>
        <begin position="390"/>
        <end position="406"/>
    </location>
</feature>
<protein>
    <submittedName>
        <fullName evidence="2">PAT1 domain containing protein</fullName>
    </submittedName>
</protein>
<feature type="compositionally biased region" description="Basic residues" evidence="1">
    <location>
        <begin position="475"/>
        <end position="486"/>
    </location>
</feature>
<dbReference type="Proteomes" id="UP000249757">
    <property type="component" value="Unassembled WGS sequence"/>
</dbReference>
<name>A0A922T163_9PLEO</name>
<feature type="compositionally biased region" description="Low complexity" evidence="1">
    <location>
        <begin position="664"/>
        <end position="676"/>
    </location>
</feature>
<comment type="caution">
    <text evidence="2">The sequence shown here is derived from an EMBL/GenBank/DDBJ whole genome shotgun (WGS) entry which is preliminary data.</text>
</comment>
<feature type="compositionally biased region" description="Basic and acidic residues" evidence="1">
    <location>
        <begin position="699"/>
        <end position="715"/>
    </location>
</feature>
<evidence type="ECO:0000313" key="2">
    <source>
        <dbReference type="EMBL" id="KAI1515172.1"/>
    </source>
</evidence>
<dbReference type="AlphaFoldDB" id="A0A922T163"/>
<organism evidence="2 3">
    <name type="scientific">Pyrenophora tritici-repentis</name>
    <dbReference type="NCBI Taxonomy" id="45151"/>
    <lineage>
        <taxon>Eukaryota</taxon>
        <taxon>Fungi</taxon>
        <taxon>Dikarya</taxon>
        <taxon>Ascomycota</taxon>
        <taxon>Pezizomycotina</taxon>
        <taxon>Dothideomycetes</taxon>
        <taxon>Pleosporomycetidae</taxon>
        <taxon>Pleosporales</taxon>
        <taxon>Pleosporineae</taxon>
        <taxon>Pleosporaceae</taxon>
        <taxon>Pyrenophora</taxon>
    </lineage>
</organism>
<feature type="compositionally biased region" description="Basic residues" evidence="1">
    <location>
        <begin position="687"/>
        <end position="698"/>
    </location>
</feature>
<proteinExistence type="predicted"/>
<feature type="compositionally biased region" description="Polar residues" evidence="1">
    <location>
        <begin position="428"/>
        <end position="444"/>
    </location>
</feature>
<keyword evidence="3" id="KW-1185">Reference proteome</keyword>
<feature type="compositionally biased region" description="Low complexity" evidence="1">
    <location>
        <begin position="368"/>
        <end position="380"/>
    </location>
</feature>
<sequence length="737" mass="81021">MCLIFSITHPETDTSHFLDPFHCCDLVSTECKAGYHKFDLQEPLSDCGSCAKLHGLELDPDVRPMTYYPPIEDFDLEYVGDTGYQIVGREKAGHENGEEDAKLEAEAEIEATVKLEPMVEDVFKIEEEKEEGGEVEKSREKNDTKLDDDDDEEEEYSGSLRSWGSLSDVDSITSHWRLDNHISTAQDWYHYYTHQYAAFSAPHDNHYQGGWLVPMYGNQGEVLYAPQECHCCVQAPSQPIHQGGPIFPMYGQQGQVGYTPQERHVVPTPTVHHGGPVFPTYGFQDQTWYPPQEYHRSLQVPTPPIHQAGPEYTAYNNQDAGFHTHHTHHHAVQIPAFSTPPPQQAGPAFSAYRKQGHSVYIQHTLHHTPPAQQHPLPALQGPTHPPPAPNHQTGPTFPATGNTVPSSYMPRTPHLSPPKKHARHPSSPRKQQQKPAFSTPQTNHKGVLVVAPYHDTNLRNPGFFAPTPHTPQHSPPKHASPRKHASTPKPASPVKHASPQKNAATTQDESPNTTLHRNLVSTQLAQLPPKPSPNTNIHRTLVSNQLAQLPQHIRQTSPVKAQRAVFNTTTTGFADLGFPAGHGGSSAGGRLFAGLYTPPPPPPPQTSPKPLDAGLYAPIAYTSPVKGKGVDVFQEPSMPVKTQGKAQKQKQSGVTEKIPIFDFNTSSTPAAPAAHPQPNPQDTTDKKGKRRQRGKKKARAELLESKDDSKAEAKGPEMFVFGAGGGSVQRGEGSKEV</sequence>
<feature type="region of interest" description="Disordered" evidence="1">
    <location>
        <begin position="458"/>
        <end position="512"/>
    </location>
</feature>
<reference evidence="3" key="1">
    <citation type="journal article" date="2022" name="Microb. Genom.">
        <title>A global pangenome for the wheat fungal pathogen Pyrenophora tritici-repentis and prediction of effector protein structural homology.</title>
        <authorList>
            <person name="Moolhuijzen P.M."/>
            <person name="See P.T."/>
            <person name="Shi G."/>
            <person name="Powell H.R."/>
            <person name="Cockram J."/>
            <person name="Jorgensen L.N."/>
            <person name="Benslimane H."/>
            <person name="Strelkov S.E."/>
            <person name="Turner J."/>
            <person name="Liu Z."/>
            <person name="Moffat C.S."/>
        </authorList>
    </citation>
    <scope>NUCLEOTIDE SEQUENCE [LARGE SCALE GENOMIC DNA]</scope>
</reference>
<feature type="region of interest" description="Disordered" evidence="1">
    <location>
        <begin position="663"/>
        <end position="737"/>
    </location>
</feature>
<feature type="compositionally biased region" description="Acidic residues" evidence="1">
    <location>
        <begin position="146"/>
        <end position="156"/>
    </location>
</feature>
<feature type="region of interest" description="Disordered" evidence="1">
    <location>
        <begin position="126"/>
        <end position="162"/>
    </location>
</feature>
<feature type="compositionally biased region" description="Polar residues" evidence="1">
    <location>
        <begin position="499"/>
        <end position="512"/>
    </location>
</feature>
<feature type="region of interest" description="Disordered" evidence="1">
    <location>
        <begin position="368"/>
        <end position="444"/>
    </location>
</feature>
<gene>
    <name evidence="2" type="ORF">Ptr86124_006495</name>
</gene>
<feature type="compositionally biased region" description="Basic residues" evidence="1">
    <location>
        <begin position="417"/>
        <end position="427"/>
    </location>
</feature>
<dbReference type="OrthoDB" id="3687864at2759"/>
<evidence type="ECO:0000313" key="3">
    <source>
        <dbReference type="Proteomes" id="UP000249757"/>
    </source>
</evidence>
<dbReference type="EMBL" id="NRDI02000007">
    <property type="protein sequence ID" value="KAI1515172.1"/>
    <property type="molecule type" value="Genomic_DNA"/>
</dbReference>
<accession>A0A922T163</accession>
<feature type="compositionally biased region" description="Basic and acidic residues" evidence="1">
    <location>
        <begin position="126"/>
        <end position="145"/>
    </location>
</feature>
<evidence type="ECO:0000256" key="1">
    <source>
        <dbReference type="SAM" id="MobiDB-lite"/>
    </source>
</evidence>